<organism evidence="1 2">
    <name type="scientific">Emticicia soli</name>
    <dbReference type="NCBI Taxonomy" id="2027878"/>
    <lineage>
        <taxon>Bacteria</taxon>
        <taxon>Pseudomonadati</taxon>
        <taxon>Bacteroidota</taxon>
        <taxon>Cytophagia</taxon>
        <taxon>Cytophagales</taxon>
        <taxon>Leadbetterellaceae</taxon>
        <taxon>Emticicia</taxon>
    </lineage>
</organism>
<dbReference type="EMBL" id="JBHULC010000027">
    <property type="protein sequence ID" value="MFD2523006.1"/>
    <property type="molecule type" value="Genomic_DNA"/>
</dbReference>
<protein>
    <submittedName>
        <fullName evidence="1">Uncharacterized protein</fullName>
    </submittedName>
</protein>
<evidence type="ECO:0000313" key="2">
    <source>
        <dbReference type="Proteomes" id="UP001597510"/>
    </source>
</evidence>
<dbReference type="Proteomes" id="UP001597510">
    <property type="component" value="Unassembled WGS sequence"/>
</dbReference>
<sequence length="153" mass="17806">MMKTGPWRCDTCGRPIKKAKDGYLEWLVKKDTYEGYGLHLVHHKPASPLGGFDGCYYDETKHWRQDGAMLASRELDYYLGDEGLVNLLEMIHGNWVDKNEGIEMIMRLHTPGYEQARAHIQSAIDEEVIKDKEFPEFRTLDEIKEVNNWVKFG</sequence>
<keyword evidence="2" id="KW-1185">Reference proteome</keyword>
<dbReference type="RefSeq" id="WP_340240138.1">
    <property type="nucleotide sequence ID" value="NZ_JBBEWC010000018.1"/>
</dbReference>
<reference evidence="2" key="1">
    <citation type="journal article" date="2019" name="Int. J. Syst. Evol. Microbiol.">
        <title>The Global Catalogue of Microorganisms (GCM) 10K type strain sequencing project: providing services to taxonomists for standard genome sequencing and annotation.</title>
        <authorList>
            <consortium name="The Broad Institute Genomics Platform"/>
            <consortium name="The Broad Institute Genome Sequencing Center for Infectious Disease"/>
            <person name="Wu L."/>
            <person name="Ma J."/>
        </authorList>
    </citation>
    <scope>NUCLEOTIDE SEQUENCE [LARGE SCALE GENOMIC DNA]</scope>
    <source>
        <strain evidence="2">KCTC 52344</strain>
    </source>
</reference>
<gene>
    <name evidence="1" type="ORF">ACFSR2_19070</name>
</gene>
<name>A0ABW5JB29_9BACT</name>
<accession>A0ABW5JB29</accession>
<proteinExistence type="predicted"/>
<evidence type="ECO:0000313" key="1">
    <source>
        <dbReference type="EMBL" id="MFD2523006.1"/>
    </source>
</evidence>
<comment type="caution">
    <text evidence="1">The sequence shown here is derived from an EMBL/GenBank/DDBJ whole genome shotgun (WGS) entry which is preliminary data.</text>
</comment>